<name>A0ABQ5F804_9ASTR</name>
<feature type="compositionally biased region" description="Low complexity" evidence="2">
    <location>
        <begin position="9"/>
        <end position="21"/>
    </location>
</feature>
<dbReference type="GO" id="GO:0003964">
    <property type="term" value="F:RNA-directed DNA polymerase activity"/>
    <property type="evidence" value="ECO:0007669"/>
    <property type="project" value="UniProtKB-KW"/>
</dbReference>
<evidence type="ECO:0000313" key="4">
    <source>
        <dbReference type="EMBL" id="GJT59134.1"/>
    </source>
</evidence>
<reference evidence="4" key="1">
    <citation type="journal article" date="2022" name="Int. J. Mol. Sci.">
        <title>Draft Genome of Tanacetum Coccineum: Genomic Comparison of Closely Related Tanacetum-Family Plants.</title>
        <authorList>
            <person name="Yamashiro T."/>
            <person name="Shiraishi A."/>
            <person name="Nakayama K."/>
            <person name="Satake H."/>
        </authorList>
    </citation>
    <scope>NUCLEOTIDE SEQUENCE</scope>
</reference>
<keyword evidence="4" id="KW-0695">RNA-directed DNA polymerase</keyword>
<feature type="region of interest" description="Disordered" evidence="2">
    <location>
        <begin position="1"/>
        <end position="21"/>
    </location>
</feature>
<dbReference type="Proteomes" id="UP001151760">
    <property type="component" value="Unassembled WGS sequence"/>
</dbReference>
<dbReference type="Pfam" id="PF00098">
    <property type="entry name" value="zf-CCHC"/>
    <property type="match status" value="1"/>
</dbReference>
<protein>
    <submittedName>
        <fullName evidence="4">Reverse transcriptase domain-containing protein</fullName>
    </submittedName>
</protein>
<evidence type="ECO:0000313" key="5">
    <source>
        <dbReference type="Proteomes" id="UP001151760"/>
    </source>
</evidence>
<dbReference type="SUPFAM" id="SSF57756">
    <property type="entry name" value="Retrovirus zinc finger-like domains"/>
    <property type="match status" value="1"/>
</dbReference>
<evidence type="ECO:0000259" key="3">
    <source>
        <dbReference type="PROSITE" id="PS50158"/>
    </source>
</evidence>
<dbReference type="PROSITE" id="PS50158">
    <property type="entry name" value="ZF_CCHC"/>
    <property type="match status" value="1"/>
</dbReference>
<dbReference type="PANTHER" id="PTHR46148">
    <property type="entry name" value="CHROMO DOMAIN-CONTAINING PROTEIN"/>
    <property type="match status" value="1"/>
</dbReference>
<proteinExistence type="predicted"/>
<keyword evidence="5" id="KW-1185">Reference proteome</keyword>
<dbReference type="PANTHER" id="PTHR46148:SF59">
    <property type="entry name" value="NUCLEOTIDYLTRANSFERASE, RIBONUCLEASE H"/>
    <property type="match status" value="1"/>
</dbReference>
<gene>
    <name evidence="4" type="ORF">Tco_1002667</name>
</gene>
<dbReference type="SMART" id="SM00343">
    <property type="entry name" value="ZnF_C2HC"/>
    <property type="match status" value="1"/>
</dbReference>
<keyword evidence="4" id="KW-0548">Nucleotidyltransferase</keyword>
<keyword evidence="4" id="KW-0808">Transferase</keyword>
<sequence>MAPKKRTTRASPATTTTTTTPITNAQLKELIDQGVADALAACDADRSRNGEDNHDSGTGVRRQAPLAREMETVFRKSYCIMENQIKFATCTLLGKPNQAQQQPPKKQGAIAYTAGSSERKEYAGTLPLCNKSPAATNNQKNLTCYECGNQGHYKSDCPELKNRNHENQAEDTGARGMVLDPLLTKLEFPQELSKVHNTFHVSNLKKCYANEPLAVPLDRLHFDDKLHFVEEPIEIIDREVKRLKRSRIPLVQSSMETQEGLSSRGNMNETIQREVAFDLIRDALSAIFGLSELKGERGLTLPETYSTATQFWGCYTASTNKVNDVGAKTSIKLLDDLNMPELEDFVYSDDDEDVGAEADMNNLDAFMPVSPIPATRIHKHHPVEQIIRDLNSIPQTRRMTKNLEEHGLFSSVQ</sequence>
<organism evidence="4 5">
    <name type="scientific">Tanacetum coccineum</name>
    <dbReference type="NCBI Taxonomy" id="301880"/>
    <lineage>
        <taxon>Eukaryota</taxon>
        <taxon>Viridiplantae</taxon>
        <taxon>Streptophyta</taxon>
        <taxon>Embryophyta</taxon>
        <taxon>Tracheophyta</taxon>
        <taxon>Spermatophyta</taxon>
        <taxon>Magnoliopsida</taxon>
        <taxon>eudicotyledons</taxon>
        <taxon>Gunneridae</taxon>
        <taxon>Pentapetalae</taxon>
        <taxon>asterids</taxon>
        <taxon>campanulids</taxon>
        <taxon>Asterales</taxon>
        <taxon>Asteraceae</taxon>
        <taxon>Asteroideae</taxon>
        <taxon>Anthemideae</taxon>
        <taxon>Anthemidinae</taxon>
        <taxon>Tanacetum</taxon>
    </lineage>
</organism>
<comment type="caution">
    <text evidence="4">The sequence shown here is derived from an EMBL/GenBank/DDBJ whole genome shotgun (WGS) entry which is preliminary data.</text>
</comment>
<dbReference type="Gene3D" id="4.10.60.10">
    <property type="entry name" value="Zinc finger, CCHC-type"/>
    <property type="match status" value="1"/>
</dbReference>
<feature type="domain" description="CCHC-type" evidence="3">
    <location>
        <begin position="144"/>
        <end position="159"/>
    </location>
</feature>
<dbReference type="InterPro" id="IPR001878">
    <property type="entry name" value="Znf_CCHC"/>
</dbReference>
<dbReference type="EMBL" id="BQNB010017082">
    <property type="protein sequence ID" value="GJT59134.1"/>
    <property type="molecule type" value="Genomic_DNA"/>
</dbReference>
<reference evidence="4" key="2">
    <citation type="submission" date="2022-01" db="EMBL/GenBank/DDBJ databases">
        <authorList>
            <person name="Yamashiro T."/>
            <person name="Shiraishi A."/>
            <person name="Satake H."/>
            <person name="Nakayama K."/>
        </authorList>
    </citation>
    <scope>NUCLEOTIDE SEQUENCE</scope>
</reference>
<keyword evidence="1" id="KW-0479">Metal-binding</keyword>
<accession>A0ABQ5F804</accession>
<evidence type="ECO:0000256" key="2">
    <source>
        <dbReference type="SAM" id="MobiDB-lite"/>
    </source>
</evidence>
<evidence type="ECO:0000256" key="1">
    <source>
        <dbReference type="PROSITE-ProRule" id="PRU00047"/>
    </source>
</evidence>
<keyword evidence="1" id="KW-0862">Zinc</keyword>
<keyword evidence="1" id="KW-0863">Zinc-finger</keyword>
<dbReference type="InterPro" id="IPR036875">
    <property type="entry name" value="Znf_CCHC_sf"/>
</dbReference>